<dbReference type="Proteomes" id="UP000280819">
    <property type="component" value="Unassembled WGS sequence"/>
</dbReference>
<dbReference type="GO" id="GO:0005506">
    <property type="term" value="F:iron ion binding"/>
    <property type="evidence" value="ECO:0007669"/>
    <property type="project" value="InterPro"/>
</dbReference>
<comment type="subcellular location">
    <subcellularLocation>
        <location evidence="1">Cytoplasm</location>
    </subcellularLocation>
</comment>
<keyword evidence="2" id="KW-0963">Cytoplasm</keyword>
<comment type="similarity">
    <text evidence="4">Belongs to the Fes family.</text>
</comment>
<organism evidence="6 7">
    <name type="scientific">Arachnia propionica</name>
    <dbReference type="NCBI Taxonomy" id="1750"/>
    <lineage>
        <taxon>Bacteria</taxon>
        <taxon>Bacillati</taxon>
        <taxon>Actinomycetota</taxon>
        <taxon>Actinomycetes</taxon>
        <taxon>Propionibacteriales</taxon>
        <taxon>Propionibacteriaceae</taxon>
        <taxon>Arachnia</taxon>
    </lineage>
</organism>
<evidence type="ECO:0000259" key="5">
    <source>
        <dbReference type="Pfam" id="PF11806"/>
    </source>
</evidence>
<dbReference type="EMBL" id="RQZG01000001">
    <property type="protein sequence ID" value="RRD07032.1"/>
    <property type="molecule type" value="Genomic_DNA"/>
</dbReference>
<evidence type="ECO:0000256" key="3">
    <source>
        <dbReference type="ARBA" id="ARBA00022801"/>
    </source>
</evidence>
<evidence type="ECO:0000256" key="1">
    <source>
        <dbReference type="ARBA" id="ARBA00004496"/>
    </source>
</evidence>
<dbReference type="InterPro" id="IPR029058">
    <property type="entry name" value="AB_hydrolase_fold"/>
</dbReference>
<proteinExistence type="inferred from homology"/>
<dbReference type="GO" id="GO:0005975">
    <property type="term" value="P:carbohydrate metabolic process"/>
    <property type="evidence" value="ECO:0007669"/>
    <property type="project" value="UniProtKB-ARBA"/>
</dbReference>
<evidence type="ECO:0000313" key="7">
    <source>
        <dbReference type="Proteomes" id="UP000280819"/>
    </source>
</evidence>
<dbReference type="Pfam" id="PF11806">
    <property type="entry name" value="Enterochelin_N"/>
    <property type="match status" value="1"/>
</dbReference>
<dbReference type="GO" id="GO:0006826">
    <property type="term" value="P:iron ion transport"/>
    <property type="evidence" value="ECO:0007669"/>
    <property type="project" value="InterPro"/>
</dbReference>
<name>A0A3P1TC61_9ACTN</name>
<sequence>MSQGRECSQPVTRCCRWRVVGRNRHTRPGPVWSPGLQLHISARWGRDSLFSSEEVGRGDRAKRPWPRRLMSGEANLISCGMPWRVHRAERRAMSRDRRLLATPLADGGYPYAANPVWQERLRDGDVSAGQLWDLAARLPLLGRREPIGGVDMVEVGFLTQGGVGQEVLLHVNSLTDNVRHSFEPWLMEPVPHTPLHTLDLWLPADGCYSYRFVAMRHVPRDAGATPEGWRAVHANGRPDPRNPERIVDPLGQFSSVWRGPDAMSPTGSGAAVDWEGDVVDCPDGESRPVWFRRGSEGDRLPLLVLFDGELWRSPGVVERLGEPRLKAMDVVLIDARSPRDRWRDLTSRGWGDQVRVVLEQVLPHLRRATDDPEQVILAGQSLGGLAAARLALGPDRVADRALCQSGSFWWRDGAKDPGRPGRLIEELVDIEASGSQFVVQVGIDEQEMVERSREFTAAARAAGAQVRHHEWRGGHDYAWWREGLVSGVTDLLG</sequence>
<dbReference type="InterPro" id="IPR013783">
    <property type="entry name" value="Ig-like_fold"/>
</dbReference>
<dbReference type="InterPro" id="IPR050583">
    <property type="entry name" value="Mycobacterial_A85_antigen"/>
</dbReference>
<evidence type="ECO:0000256" key="2">
    <source>
        <dbReference type="ARBA" id="ARBA00022490"/>
    </source>
</evidence>
<keyword evidence="3" id="KW-0378">Hydrolase</keyword>
<dbReference type="GO" id="GO:0008849">
    <property type="term" value="F:enterochelin esterase activity"/>
    <property type="evidence" value="ECO:0007669"/>
    <property type="project" value="InterPro"/>
</dbReference>
<reference evidence="6 7" key="1">
    <citation type="submission" date="2018-11" db="EMBL/GenBank/DDBJ databases">
        <title>Genomes From Bacteria Associated with the Canine Oral Cavity: a Test Case for Automated Genome-Based Taxonomic Assignment.</title>
        <authorList>
            <person name="Coil D.A."/>
            <person name="Jospin G."/>
            <person name="Darling A.E."/>
            <person name="Wallis C."/>
            <person name="Davis I.J."/>
            <person name="Harris S."/>
            <person name="Eisen J.A."/>
            <person name="Holcombe L.J."/>
            <person name="O'Flynn C."/>
        </authorList>
    </citation>
    <scope>NUCLEOTIDE SEQUENCE [LARGE SCALE GENOMIC DNA]</scope>
    <source>
        <strain evidence="6 7">OH887_COT-365</strain>
    </source>
</reference>
<dbReference type="Gene3D" id="2.60.40.10">
    <property type="entry name" value="Immunoglobulins"/>
    <property type="match status" value="1"/>
</dbReference>
<gene>
    <name evidence="6" type="ORF">EII34_00595</name>
</gene>
<dbReference type="OrthoDB" id="9775130at2"/>
<comment type="caution">
    <text evidence="6">The sequence shown here is derived from an EMBL/GenBank/DDBJ whole genome shotgun (WGS) entry which is preliminary data.</text>
</comment>
<dbReference type="InterPro" id="IPR014756">
    <property type="entry name" value="Ig_E-set"/>
</dbReference>
<evidence type="ECO:0000256" key="4">
    <source>
        <dbReference type="ARBA" id="ARBA00024201"/>
    </source>
</evidence>
<dbReference type="SUPFAM" id="SSF53474">
    <property type="entry name" value="alpha/beta-Hydrolases"/>
    <property type="match status" value="1"/>
</dbReference>
<dbReference type="InterPro" id="IPR021764">
    <property type="entry name" value="Enterochelin_esterase_N"/>
</dbReference>
<dbReference type="AlphaFoldDB" id="A0A3P1TC61"/>
<evidence type="ECO:0000313" key="6">
    <source>
        <dbReference type="EMBL" id="RRD07032.1"/>
    </source>
</evidence>
<dbReference type="Pfam" id="PF00756">
    <property type="entry name" value="Esterase"/>
    <property type="match status" value="1"/>
</dbReference>
<dbReference type="Gene3D" id="3.40.50.1820">
    <property type="entry name" value="alpha/beta hydrolase"/>
    <property type="match status" value="1"/>
</dbReference>
<dbReference type="GO" id="GO:0005737">
    <property type="term" value="C:cytoplasm"/>
    <property type="evidence" value="ECO:0007669"/>
    <property type="project" value="UniProtKB-SubCell"/>
</dbReference>
<dbReference type="PANTHER" id="PTHR48098">
    <property type="entry name" value="ENTEROCHELIN ESTERASE-RELATED"/>
    <property type="match status" value="1"/>
</dbReference>
<dbReference type="SUPFAM" id="SSF81296">
    <property type="entry name" value="E set domains"/>
    <property type="match status" value="1"/>
</dbReference>
<dbReference type="InterPro" id="IPR000801">
    <property type="entry name" value="Esterase-like"/>
</dbReference>
<protein>
    <submittedName>
        <fullName evidence="6">DUF3327 domain-containing protein</fullName>
    </submittedName>
</protein>
<accession>A0A3P1TC61</accession>
<dbReference type="PANTHER" id="PTHR48098:SF3">
    <property type="entry name" value="IRON(III) ENTEROBACTIN ESTERASE"/>
    <property type="match status" value="1"/>
</dbReference>
<feature type="domain" description="Enterochelin esterase N-terminal" evidence="5">
    <location>
        <begin position="165"/>
        <end position="264"/>
    </location>
</feature>